<dbReference type="Pfam" id="PF00902">
    <property type="entry name" value="TatC"/>
    <property type="match status" value="1"/>
</dbReference>
<keyword evidence="5 7" id="KW-0811">Translocation</keyword>
<evidence type="ECO:0000313" key="9">
    <source>
        <dbReference type="Proteomes" id="UP000195062"/>
    </source>
</evidence>
<keyword evidence="6 7" id="KW-0472">Membrane</keyword>
<dbReference type="PANTHER" id="PTHR30371:SF0">
    <property type="entry name" value="SEC-INDEPENDENT PROTEIN TRANSLOCASE PROTEIN TATC, CHLOROPLASTIC-RELATED"/>
    <property type="match status" value="1"/>
</dbReference>
<dbReference type="AlphaFoldDB" id="A0A251XIC4"/>
<feature type="transmembrane region" description="Helical" evidence="7">
    <location>
        <begin position="31"/>
        <end position="53"/>
    </location>
</feature>
<protein>
    <recommendedName>
        <fullName evidence="7">Sec-independent protein translocase protein TatC</fullName>
    </recommendedName>
</protein>
<name>A0A251XIC4_CLAMM</name>
<comment type="subcellular location">
    <subcellularLocation>
        <location evidence="7">Cell membrane</location>
        <topology evidence="7">Multi-pass membrane protein</topology>
    </subcellularLocation>
    <subcellularLocation>
        <location evidence="1">Membrane</location>
        <topology evidence="1">Multi-pass membrane protein</topology>
    </subcellularLocation>
</comment>
<sequence length="267" mass="29508">MSTTERPRQKKRDAEGRMSLVQHLLELKKRLFIAGVAIILAMVAGWFLSSFVLEALRQPIETINAEQGRNASLNFPTITSAFDLRLQIALYVGLIISSPVWLYQVFAFLVPGLTKTERRYTFGFFFSAVPLFLAGCAAGWFVLPHIVALLTQFAGAGDSSFITAREYFDFVLKLVFAVGIAFVLPVFLVLFNFMGILSGATIIKSWRIAILLIILFCAIATPAADVMSMFLLAVPMTLLYLVAAGIALLNDRRRARKAAAMTDDLLS</sequence>
<keyword evidence="3 7" id="KW-0653">Protein transport</keyword>
<feature type="transmembrane region" description="Helical" evidence="7">
    <location>
        <begin position="230"/>
        <end position="249"/>
    </location>
</feature>
<comment type="caution">
    <text evidence="8">The sequence shown here is derived from an EMBL/GenBank/DDBJ whole genome shotgun (WGS) entry which is preliminary data.</text>
</comment>
<dbReference type="InterPro" id="IPR002033">
    <property type="entry name" value="TatC"/>
</dbReference>
<organism evidence="8 9">
    <name type="scientific">Clavibacter michiganensis subsp. michiganensis</name>
    <dbReference type="NCBI Taxonomy" id="33013"/>
    <lineage>
        <taxon>Bacteria</taxon>
        <taxon>Bacillati</taxon>
        <taxon>Actinomycetota</taxon>
        <taxon>Actinomycetes</taxon>
        <taxon>Micrococcales</taxon>
        <taxon>Microbacteriaceae</taxon>
        <taxon>Clavibacter</taxon>
    </lineage>
</organism>
<evidence type="ECO:0000256" key="6">
    <source>
        <dbReference type="ARBA" id="ARBA00023136"/>
    </source>
</evidence>
<feature type="transmembrane region" description="Helical" evidence="7">
    <location>
        <begin position="88"/>
        <end position="110"/>
    </location>
</feature>
<dbReference type="NCBIfam" id="TIGR00945">
    <property type="entry name" value="tatC"/>
    <property type="match status" value="1"/>
</dbReference>
<evidence type="ECO:0000256" key="5">
    <source>
        <dbReference type="ARBA" id="ARBA00023010"/>
    </source>
</evidence>
<keyword evidence="2 7" id="KW-0812">Transmembrane</keyword>
<keyword evidence="7" id="KW-1003">Cell membrane</keyword>
<comment type="subunit">
    <text evidence="7">The Tat system comprises two distinct complexes: a TatABC complex, containing multiple copies of TatA, TatB and TatC subunits, and a separate TatA complex, containing only TatA subunits. Substrates initially bind to the TatABC complex, which probably triggers association of the separate TatA complex to form the active translocon.</text>
</comment>
<proteinExistence type="inferred from homology"/>
<gene>
    <name evidence="8" type="primary">tatC2</name>
    <name evidence="7" type="synonym">tatC</name>
    <name evidence="8" type="ORF">CMMCAS07_12625</name>
</gene>
<reference evidence="8 9" key="1">
    <citation type="submission" date="2016-08" db="EMBL/GenBank/DDBJ databases">
        <title>Genome sequence of Clavibacter michiganensis subsp. michiganensis strain CASJ007.</title>
        <authorList>
            <person name="Thapa S.P."/>
            <person name="Coaker G."/>
        </authorList>
    </citation>
    <scope>NUCLEOTIDE SEQUENCE [LARGE SCALE GENOMIC DNA]</scope>
    <source>
        <strain evidence="8">CASJ007</strain>
    </source>
</reference>
<dbReference type="PRINTS" id="PR01840">
    <property type="entry name" value="TATCFAMILY"/>
</dbReference>
<keyword evidence="7" id="KW-0813">Transport</keyword>
<feature type="transmembrane region" description="Helical" evidence="7">
    <location>
        <begin position="122"/>
        <end position="150"/>
    </location>
</feature>
<dbReference type="Proteomes" id="UP000195062">
    <property type="component" value="Unassembled WGS sequence"/>
</dbReference>
<feature type="transmembrane region" description="Helical" evidence="7">
    <location>
        <begin position="206"/>
        <end position="224"/>
    </location>
</feature>
<dbReference type="EMBL" id="MDHH01000002">
    <property type="protein sequence ID" value="OUE02855.1"/>
    <property type="molecule type" value="Genomic_DNA"/>
</dbReference>
<evidence type="ECO:0000256" key="1">
    <source>
        <dbReference type="ARBA" id="ARBA00004141"/>
    </source>
</evidence>
<evidence type="ECO:0000256" key="3">
    <source>
        <dbReference type="ARBA" id="ARBA00022927"/>
    </source>
</evidence>
<evidence type="ECO:0000256" key="7">
    <source>
        <dbReference type="HAMAP-Rule" id="MF_00902"/>
    </source>
</evidence>
<keyword evidence="4 7" id="KW-1133">Transmembrane helix</keyword>
<feature type="transmembrane region" description="Helical" evidence="7">
    <location>
        <begin position="170"/>
        <end position="194"/>
    </location>
</feature>
<dbReference type="GO" id="GO:0033281">
    <property type="term" value="C:TAT protein transport complex"/>
    <property type="evidence" value="ECO:0007669"/>
    <property type="project" value="UniProtKB-UniRule"/>
</dbReference>
<dbReference type="GO" id="GO:0009977">
    <property type="term" value="F:proton motive force dependent protein transmembrane transporter activity"/>
    <property type="evidence" value="ECO:0007669"/>
    <property type="project" value="TreeGrafter"/>
</dbReference>
<dbReference type="HAMAP" id="MF_00902">
    <property type="entry name" value="TatC"/>
    <property type="match status" value="1"/>
</dbReference>
<evidence type="ECO:0000256" key="2">
    <source>
        <dbReference type="ARBA" id="ARBA00022692"/>
    </source>
</evidence>
<comment type="similarity">
    <text evidence="7">Belongs to the TatC family.</text>
</comment>
<evidence type="ECO:0000256" key="4">
    <source>
        <dbReference type="ARBA" id="ARBA00022989"/>
    </source>
</evidence>
<keyword evidence="9" id="KW-1185">Reference proteome</keyword>
<evidence type="ECO:0000313" key="8">
    <source>
        <dbReference type="EMBL" id="OUE02855.1"/>
    </source>
</evidence>
<dbReference type="PANTHER" id="PTHR30371">
    <property type="entry name" value="SEC-INDEPENDENT PROTEIN TRANSLOCASE PROTEIN TATC"/>
    <property type="match status" value="1"/>
</dbReference>
<dbReference type="GO" id="GO:0065002">
    <property type="term" value="P:intracellular protein transmembrane transport"/>
    <property type="evidence" value="ECO:0007669"/>
    <property type="project" value="TreeGrafter"/>
</dbReference>
<dbReference type="GO" id="GO:0043953">
    <property type="term" value="P:protein transport by the Tat complex"/>
    <property type="evidence" value="ECO:0007669"/>
    <property type="project" value="UniProtKB-UniRule"/>
</dbReference>
<accession>A0A251XIC4</accession>
<comment type="function">
    <text evidence="7">Part of the twin-arginine translocation (Tat) system that transports large folded proteins containing a characteristic twin-arginine motif in their signal peptide across membranes. Together with TatB, TatC is part of a receptor directly interacting with Tat signal peptides.</text>
</comment>